<dbReference type="EMBL" id="MU006103">
    <property type="protein sequence ID" value="KAF2836530.1"/>
    <property type="molecule type" value="Genomic_DNA"/>
</dbReference>
<proteinExistence type="predicted"/>
<sequence length="90" mass="10630">MEHHLSLLPSLLSFLPSFLPSFPPSPSLLIQLLLEHQNHPKTRRNPSLEQQTDISLLFTSLHGRLFRPYRPKPLYDIRTEQTREFATRVW</sequence>
<evidence type="ECO:0000313" key="1">
    <source>
        <dbReference type="EMBL" id="KAF2836530.1"/>
    </source>
</evidence>
<gene>
    <name evidence="1" type="ORF">M501DRAFT_996722</name>
</gene>
<name>A0A9P4S600_9PEZI</name>
<dbReference type="AlphaFoldDB" id="A0A9P4S600"/>
<protein>
    <submittedName>
        <fullName evidence="1">Uncharacterized protein</fullName>
    </submittedName>
</protein>
<comment type="caution">
    <text evidence="1">The sequence shown here is derived from an EMBL/GenBank/DDBJ whole genome shotgun (WGS) entry which is preliminary data.</text>
</comment>
<keyword evidence="2" id="KW-1185">Reference proteome</keyword>
<dbReference type="Proteomes" id="UP000799429">
    <property type="component" value="Unassembled WGS sequence"/>
</dbReference>
<accession>A0A9P4S600</accession>
<reference evidence="1" key="1">
    <citation type="journal article" date="2020" name="Stud. Mycol.">
        <title>101 Dothideomycetes genomes: a test case for predicting lifestyles and emergence of pathogens.</title>
        <authorList>
            <person name="Haridas S."/>
            <person name="Albert R."/>
            <person name="Binder M."/>
            <person name="Bloem J."/>
            <person name="Labutti K."/>
            <person name="Salamov A."/>
            <person name="Andreopoulos B."/>
            <person name="Baker S."/>
            <person name="Barry K."/>
            <person name="Bills G."/>
            <person name="Bluhm B."/>
            <person name="Cannon C."/>
            <person name="Castanera R."/>
            <person name="Culley D."/>
            <person name="Daum C."/>
            <person name="Ezra D."/>
            <person name="Gonzalez J."/>
            <person name="Henrissat B."/>
            <person name="Kuo A."/>
            <person name="Liang C."/>
            <person name="Lipzen A."/>
            <person name="Lutzoni F."/>
            <person name="Magnuson J."/>
            <person name="Mondo S."/>
            <person name="Nolan M."/>
            <person name="Ohm R."/>
            <person name="Pangilinan J."/>
            <person name="Park H.-J."/>
            <person name="Ramirez L."/>
            <person name="Alfaro M."/>
            <person name="Sun H."/>
            <person name="Tritt A."/>
            <person name="Yoshinaga Y."/>
            <person name="Zwiers L.-H."/>
            <person name="Turgeon B."/>
            <person name="Goodwin S."/>
            <person name="Spatafora J."/>
            <person name="Crous P."/>
            <person name="Grigoriev I."/>
        </authorList>
    </citation>
    <scope>NUCLEOTIDE SEQUENCE</scope>
    <source>
        <strain evidence="1">CBS 101060</strain>
    </source>
</reference>
<evidence type="ECO:0000313" key="2">
    <source>
        <dbReference type="Proteomes" id="UP000799429"/>
    </source>
</evidence>
<organism evidence="1 2">
    <name type="scientific">Patellaria atrata CBS 101060</name>
    <dbReference type="NCBI Taxonomy" id="1346257"/>
    <lineage>
        <taxon>Eukaryota</taxon>
        <taxon>Fungi</taxon>
        <taxon>Dikarya</taxon>
        <taxon>Ascomycota</taxon>
        <taxon>Pezizomycotina</taxon>
        <taxon>Dothideomycetes</taxon>
        <taxon>Dothideomycetes incertae sedis</taxon>
        <taxon>Patellariales</taxon>
        <taxon>Patellariaceae</taxon>
        <taxon>Patellaria</taxon>
    </lineage>
</organism>